<feature type="transmembrane region" description="Helical" evidence="4">
    <location>
        <begin position="389"/>
        <end position="409"/>
    </location>
</feature>
<comment type="similarity">
    <text evidence="1 4">Belongs to the fatty acyl-CoA reductase family.</text>
</comment>
<evidence type="ECO:0000313" key="9">
    <source>
        <dbReference type="Proteomes" id="UP001497457"/>
    </source>
</evidence>
<reference evidence="8 9" key="2">
    <citation type="submission" date="2024-10" db="EMBL/GenBank/DDBJ databases">
        <authorList>
            <person name="Ryan C."/>
        </authorList>
    </citation>
    <scope>NUCLEOTIDE SEQUENCE [LARGE SCALE GENOMIC DNA]</scope>
</reference>
<dbReference type="Pfam" id="PF03015">
    <property type="entry name" value="Sterile"/>
    <property type="match status" value="1"/>
</dbReference>
<evidence type="ECO:0000256" key="5">
    <source>
        <dbReference type="SAM" id="MobiDB-lite"/>
    </source>
</evidence>
<dbReference type="InterPro" id="IPR036291">
    <property type="entry name" value="NAD(P)-bd_dom_sf"/>
</dbReference>
<keyword evidence="4" id="KW-0560">Oxidoreductase</keyword>
<dbReference type="InterPro" id="IPR026055">
    <property type="entry name" value="FAR"/>
</dbReference>
<evidence type="ECO:0000256" key="3">
    <source>
        <dbReference type="ARBA" id="ARBA00023098"/>
    </source>
</evidence>
<dbReference type="PANTHER" id="PTHR11011">
    <property type="entry name" value="MALE STERILITY PROTEIN 2-RELATED"/>
    <property type="match status" value="1"/>
</dbReference>
<dbReference type="GO" id="GO:0006629">
    <property type="term" value="P:lipid metabolic process"/>
    <property type="evidence" value="ECO:0007669"/>
    <property type="project" value="UniProtKB-KW"/>
</dbReference>
<evidence type="ECO:0000256" key="1">
    <source>
        <dbReference type="ARBA" id="ARBA00005928"/>
    </source>
</evidence>
<organism evidence="8 9">
    <name type="scientific">Urochloa decumbens</name>
    <dbReference type="NCBI Taxonomy" id="240449"/>
    <lineage>
        <taxon>Eukaryota</taxon>
        <taxon>Viridiplantae</taxon>
        <taxon>Streptophyta</taxon>
        <taxon>Embryophyta</taxon>
        <taxon>Tracheophyta</taxon>
        <taxon>Spermatophyta</taxon>
        <taxon>Magnoliopsida</taxon>
        <taxon>Liliopsida</taxon>
        <taxon>Poales</taxon>
        <taxon>Poaceae</taxon>
        <taxon>PACMAD clade</taxon>
        <taxon>Panicoideae</taxon>
        <taxon>Panicodae</taxon>
        <taxon>Paniceae</taxon>
        <taxon>Melinidinae</taxon>
        <taxon>Urochloa</taxon>
    </lineage>
</organism>
<evidence type="ECO:0000256" key="2">
    <source>
        <dbReference type="ARBA" id="ARBA00022516"/>
    </source>
</evidence>
<dbReference type="Proteomes" id="UP001497457">
    <property type="component" value="Chromosome 7b"/>
</dbReference>
<dbReference type="CDD" id="cd09071">
    <property type="entry name" value="FAR_C"/>
    <property type="match status" value="1"/>
</dbReference>
<evidence type="ECO:0000259" key="7">
    <source>
        <dbReference type="Pfam" id="PF07993"/>
    </source>
</evidence>
<dbReference type="EMBL" id="OZ075117">
    <property type="protein sequence ID" value="CAL5082872.1"/>
    <property type="molecule type" value="Genomic_DNA"/>
</dbReference>
<comment type="catalytic activity">
    <reaction evidence="4">
        <text>a long-chain fatty acyl-CoA + 2 NADPH + 2 H(+) = a long-chain primary fatty alcohol + 2 NADP(+) + CoA</text>
        <dbReference type="Rhea" id="RHEA:52716"/>
        <dbReference type="ChEBI" id="CHEBI:15378"/>
        <dbReference type="ChEBI" id="CHEBI:57287"/>
        <dbReference type="ChEBI" id="CHEBI:57783"/>
        <dbReference type="ChEBI" id="CHEBI:58349"/>
        <dbReference type="ChEBI" id="CHEBI:77396"/>
        <dbReference type="ChEBI" id="CHEBI:83139"/>
        <dbReference type="EC" id="1.2.1.84"/>
    </reaction>
</comment>
<keyword evidence="4" id="KW-0472">Membrane</keyword>
<keyword evidence="4" id="KW-0521">NADP</keyword>
<feature type="region of interest" description="Disordered" evidence="5">
    <location>
        <begin position="1"/>
        <end position="20"/>
    </location>
</feature>
<evidence type="ECO:0000313" key="8">
    <source>
        <dbReference type="EMBL" id="CAL5082872.1"/>
    </source>
</evidence>
<dbReference type="CDD" id="cd05236">
    <property type="entry name" value="FAR-N_SDR_e"/>
    <property type="match status" value="1"/>
</dbReference>
<keyword evidence="3 4" id="KW-0443">Lipid metabolism</keyword>
<dbReference type="AlphaFoldDB" id="A0ABC9FWN9"/>
<dbReference type="InterPro" id="IPR033640">
    <property type="entry name" value="FAR_C"/>
</dbReference>
<protein>
    <recommendedName>
        <fullName evidence="4">Fatty acyl-CoA reductase</fullName>
        <ecNumber evidence="4">1.2.1.84</ecNumber>
    </recommendedName>
</protein>
<dbReference type="PANTHER" id="PTHR11011:SF57">
    <property type="entry name" value="FATTY ACYL-COA REDUCTASE"/>
    <property type="match status" value="1"/>
</dbReference>
<accession>A0ABC9FWN9</accession>
<gene>
    <name evidence="8" type="ORF">URODEC1_LOCUS109580</name>
</gene>
<name>A0ABC9FWN9_9POAL</name>
<comment type="function">
    <text evidence="4">Catalyzes the reduction of fatty acyl-CoA to fatty alcohols.</text>
</comment>
<dbReference type="SUPFAM" id="SSF51735">
    <property type="entry name" value="NAD(P)-binding Rossmann-fold domains"/>
    <property type="match status" value="1"/>
</dbReference>
<dbReference type="Pfam" id="PF07993">
    <property type="entry name" value="NAD_binding_4"/>
    <property type="match status" value="1"/>
</dbReference>
<dbReference type="InterPro" id="IPR013120">
    <property type="entry name" value="FAR_NAD-bd"/>
</dbReference>
<dbReference type="EC" id="1.2.1.84" evidence="4"/>
<keyword evidence="9" id="KW-1185">Reference proteome</keyword>
<evidence type="ECO:0000259" key="6">
    <source>
        <dbReference type="Pfam" id="PF03015"/>
    </source>
</evidence>
<keyword evidence="4" id="KW-0812">Transmembrane</keyword>
<feature type="domain" description="Thioester reductase (TE)" evidence="7">
    <location>
        <begin position="31"/>
        <end position="326"/>
    </location>
</feature>
<reference evidence="9" key="1">
    <citation type="submission" date="2024-06" db="EMBL/GenBank/DDBJ databases">
        <authorList>
            <person name="Ryan C."/>
        </authorList>
    </citation>
    <scope>NUCLEOTIDE SEQUENCE [LARGE SCALE GENOMIC DNA]</scope>
</reference>
<evidence type="ECO:0000256" key="4">
    <source>
        <dbReference type="RuleBase" id="RU363097"/>
    </source>
</evidence>
<dbReference type="Gene3D" id="3.40.50.720">
    <property type="entry name" value="NAD(P)-binding Rossmann-like Domain"/>
    <property type="match status" value="1"/>
</dbReference>
<keyword evidence="2 4" id="KW-0444">Lipid biosynthesis</keyword>
<feature type="domain" description="Fatty acyl-CoA reductase C-terminal" evidence="6">
    <location>
        <begin position="400"/>
        <end position="493"/>
    </location>
</feature>
<dbReference type="GO" id="GO:0102965">
    <property type="term" value="F:alcohol-forming long-chain fatty acyl-CoA reductase activity"/>
    <property type="evidence" value="ECO:0007669"/>
    <property type="project" value="UniProtKB-EC"/>
</dbReference>
<sequence length="505" mass="57179">MVARDDGQNNSSDRPESRGSRGDPIINVWLLVEKILRVEPGVKKLYLLVRARDDAAAHHRVLQEVVGQELFMILQETHRDEFRSFIQEKISSVAGDVIHENLGLNSSRVKQLSEEIDIIVNGAATTNFYERYDVALASNALGTRNVCQFAKQCAHLKMLLHVSTAYVLTGEQEGLLPEKLIRMGETPKPDCHLDIEAELELVREVKAKLTSSHSVTEDNSPQLEKKAMKELGLKRAKYFGWPNVYVFTKAMGEMLLGSTRGDLPVVIVRPSIVTSTFEEPFPGWIEGTRTIDALIVGYAEQSVPCFIGDRNGTIDAIPGDMVINATMVAMAVHFGEETQVIYHVTSAHQNPLPSYLLEESVYGYFFINPHVGGDMGTVRNKRLILFNKYSYFHAYMVLAYKVPLQILYLVNFLLGGLFSEFYNKRNRNYNFFMLLAEMYAPFCFFKACFDDTNLRTLWRTTIAGQGDDGYIFNFDPNSINWGLYLFDTHIPAVLKVSRRKKDGRA</sequence>
<keyword evidence="4" id="KW-1133">Transmembrane helix</keyword>
<proteinExistence type="inferred from homology"/>